<reference evidence="2" key="1">
    <citation type="submission" date="2015-07" db="EMBL/GenBank/DDBJ databases">
        <title>MeaNS - Measles Nucleotide Surveillance Program.</title>
        <authorList>
            <person name="Tran T."/>
            <person name="Druce J."/>
        </authorList>
    </citation>
    <scope>NUCLEOTIDE SEQUENCE</scope>
    <source>
        <strain evidence="2">UCB-OBI-ISO-001</strain>
        <tissue evidence="2">Gonad</tissue>
    </source>
</reference>
<dbReference type="AlphaFoldDB" id="A0A0L8HYR3"/>
<keyword evidence="1" id="KW-0472">Membrane</keyword>
<sequence length="68" mass="7799">MEPFYTTQVFTQMTKCDANSVVSVSVVVLSYNFVVVFTCIKTILLCACCEITRTTCIYSLYMYKYIHA</sequence>
<dbReference type="EMBL" id="KQ416990">
    <property type="protein sequence ID" value="KOF94314.1"/>
    <property type="molecule type" value="Genomic_DNA"/>
</dbReference>
<gene>
    <name evidence="2" type="ORF">OCBIM_22002154mg</name>
</gene>
<feature type="transmembrane region" description="Helical" evidence="1">
    <location>
        <begin position="21"/>
        <end position="44"/>
    </location>
</feature>
<evidence type="ECO:0000313" key="2">
    <source>
        <dbReference type="EMBL" id="KOF94314.1"/>
    </source>
</evidence>
<evidence type="ECO:0000256" key="1">
    <source>
        <dbReference type="SAM" id="Phobius"/>
    </source>
</evidence>
<proteinExistence type="predicted"/>
<name>A0A0L8HYR3_OCTBM</name>
<keyword evidence="1" id="KW-0812">Transmembrane</keyword>
<accession>A0A0L8HYR3</accession>
<keyword evidence="1" id="KW-1133">Transmembrane helix</keyword>
<protein>
    <submittedName>
        <fullName evidence="2">Uncharacterized protein</fullName>
    </submittedName>
</protein>
<organism evidence="2">
    <name type="scientific">Octopus bimaculoides</name>
    <name type="common">California two-spotted octopus</name>
    <dbReference type="NCBI Taxonomy" id="37653"/>
    <lineage>
        <taxon>Eukaryota</taxon>
        <taxon>Metazoa</taxon>
        <taxon>Spiralia</taxon>
        <taxon>Lophotrochozoa</taxon>
        <taxon>Mollusca</taxon>
        <taxon>Cephalopoda</taxon>
        <taxon>Coleoidea</taxon>
        <taxon>Octopodiformes</taxon>
        <taxon>Octopoda</taxon>
        <taxon>Incirrata</taxon>
        <taxon>Octopodidae</taxon>
        <taxon>Octopus</taxon>
    </lineage>
</organism>